<proteinExistence type="predicted"/>
<evidence type="ECO:0000313" key="3">
    <source>
        <dbReference type="EMBL" id="MDJ1157864.1"/>
    </source>
</evidence>
<feature type="domain" description="Thiol:disulfide interchange protein DsbD N-terminal" evidence="2">
    <location>
        <begin position="58"/>
        <end position="161"/>
    </location>
</feature>
<gene>
    <name evidence="3" type="ORF">QNA08_06415</name>
</gene>
<keyword evidence="4" id="KW-1185">Reference proteome</keyword>
<dbReference type="RefSeq" id="WP_283739859.1">
    <property type="nucleotide sequence ID" value="NZ_JASJEV010000003.1"/>
</dbReference>
<comment type="caution">
    <text evidence="3">The sequence shown here is derived from an EMBL/GenBank/DDBJ whole genome shotgun (WGS) entry which is preliminary data.</text>
</comment>
<keyword evidence="1" id="KW-0732">Signal</keyword>
<feature type="chain" id="PRO_5047334731" evidence="1">
    <location>
        <begin position="31"/>
        <end position="292"/>
    </location>
</feature>
<protein>
    <submittedName>
        <fullName evidence="3">Protein-disulfide reductase DsbD family protein</fullName>
    </submittedName>
</protein>
<evidence type="ECO:0000259" key="2">
    <source>
        <dbReference type="Pfam" id="PF11412"/>
    </source>
</evidence>
<reference evidence="3 4" key="1">
    <citation type="submission" date="2023-05" db="EMBL/GenBank/DDBJ databases">
        <title>Chelatococcus sp. nov., a moderately thermophilic bacterium isolated from hot spring microbial mat.</title>
        <authorList>
            <person name="Hu C.-J."/>
            <person name="Li W.-J."/>
        </authorList>
    </citation>
    <scope>NUCLEOTIDE SEQUENCE [LARGE SCALE GENOMIC DNA]</scope>
    <source>
        <strain evidence="3 4">SYSU G07232</strain>
    </source>
</reference>
<dbReference type="EMBL" id="JASJEV010000003">
    <property type="protein sequence ID" value="MDJ1157864.1"/>
    <property type="molecule type" value="Genomic_DNA"/>
</dbReference>
<dbReference type="Pfam" id="PF11412">
    <property type="entry name" value="DsbD_N"/>
    <property type="match status" value="1"/>
</dbReference>
<feature type="signal peptide" evidence="1">
    <location>
        <begin position="1"/>
        <end position="30"/>
    </location>
</feature>
<evidence type="ECO:0000313" key="4">
    <source>
        <dbReference type="Proteomes" id="UP001321492"/>
    </source>
</evidence>
<sequence>MMNPTRLVRRPAAGLAALLGLAFAIPLAQADIGTSGSAAGQRSTVRILADGRGDSGAYRAGVAIALEPGFKTYWRNPGDSGVPPTFDWTGSDNVASVTVRYPAPERFFDGVGYTVGYKGDVVFPISIVPRDAAAPARLALKLDYAVCEKLCIPTQAKLTHVLPAAGDAAASGVLRSAEARVPQPAKLGATVQGLALSRVALRSDGASAELTAEIAASDGGAIRDLFVEGPDGWYFGKPEIRGEPGGPQTVRVPIEERPKAAGTARLPFVLTLVGNTAAIEVRTDLDVDGLKR</sequence>
<evidence type="ECO:0000256" key="1">
    <source>
        <dbReference type="SAM" id="SignalP"/>
    </source>
</evidence>
<organism evidence="3 4">
    <name type="scientific">Chelatococcus albus</name>
    <dbReference type="NCBI Taxonomy" id="3047466"/>
    <lineage>
        <taxon>Bacteria</taxon>
        <taxon>Pseudomonadati</taxon>
        <taxon>Pseudomonadota</taxon>
        <taxon>Alphaproteobacteria</taxon>
        <taxon>Hyphomicrobiales</taxon>
        <taxon>Chelatococcaceae</taxon>
        <taxon>Chelatococcus</taxon>
    </lineage>
</organism>
<dbReference type="InterPro" id="IPR028250">
    <property type="entry name" value="DsbDN"/>
</dbReference>
<name>A0ABT7AES2_9HYPH</name>
<accession>A0ABT7AES2</accession>
<dbReference type="Proteomes" id="UP001321492">
    <property type="component" value="Unassembled WGS sequence"/>
</dbReference>